<sequence length="194" mass="21377">MEKLFIFLILCSLFIGATSSTSIVEEAEAQKWIQTFRSQQQNRTPAQPLQFYAHDDLTGPGATVWEVARANITSNSSTSFGQVRVVDDLITVGPERGSNKVGRLQGLITSSDMQEDALSVSISFVFNAGPFNGSTLCIMGRSPILESYRELAVVGGTGVFRMARGYVNGSTYDFGRDGDQINYAIFKYNVYLYH</sequence>
<dbReference type="PANTHER" id="PTHR21495">
    <property type="entry name" value="NUCLEOPORIN-RELATED"/>
    <property type="match status" value="1"/>
</dbReference>
<evidence type="ECO:0000256" key="2">
    <source>
        <dbReference type="ARBA" id="ARBA00011738"/>
    </source>
</evidence>
<dbReference type="InterPro" id="IPR044859">
    <property type="entry name" value="Allene_oxi_cyc_Dirigent"/>
</dbReference>
<name>A0A830C4J4_9LAMI</name>
<comment type="subcellular location">
    <subcellularLocation>
        <location evidence="4">Secreted</location>
        <location evidence="4">Extracellular space</location>
        <location evidence="4">Apoplast</location>
    </subcellularLocation>
</comment>
<dbReference type="GO" id="GO:0009699">
    <property type="term" value="P:phenylpropanoid biosynthetic process"/>
    <property type="evidence" value="ECO:0007669"/>
    <property type="project" value="UniProtKB-ARBA"/>
</dbReference>
<dbReference type="Pfam" id="PF03018">
    <property type="entry name" value="Dirigent"/>
    <property type="match status" value="1"/>
</dbReference>
<evidence type="ECO:0000256" key="1">
    <source>
        <dbReference type="ARBA" id="ARBA00010746"/>
    </source>
</evidence>
<keyword evidence="4" id="KW-0052">Apoplast</keyword>
<evidence type="ECO:0000313" key="6">
    <source>
        <dbReference type="Proteomes" id="UP000653305"/>
    </source>
</evidence>
<gene>
    <name evidence="5" type="ORF">PHJA_001600400</name>
</gene>
<dbReference type="InterPro" id="IPR004265">
    <property type="entry name" value="Dirigent"/>
</dbReference>
<feature type="chain" id="PRO_5033109721" description="Dirigent protein" evidence="4">
    <location>
        <begin position="21"/>
        <end position="194"/>
    </location>
</feature>
<evidence type="ECO:0000256" key="4">
    <source>
        <dbReference type="RuleBase" id="RU363099"/>
    </source>
</evidence>
<dbReference type="EMBL" id="BMAC01000357">
    <property type="protein sequence ID" value="GFP94560.1"/>
    <property type="molecule type" value="Genomic_DNA"/>
</dbReference>
<dbReference type="AlphaFoldDB" id="A0A830C4J4"/>
<comment type="function">
    <text evidence="4">Dirigent proteins impart stereoselectivity on the phenoxy radical-coupling reaction, yielding optically active lignans from two molecules of coniferyl alcohol in the biosynthesis of lignans, flavonolignans, and alkaloids and thus plays a central role in plant secondary metabolism.</text>
</comment>
<evidence type="ECO:0000313" key="5">
    <source>
        <dbReference type="EMBL" id="GFP94560.1"/>
    </source>
</evidence>
<proteinExistence type="inferred from homology"/>
<keyword evidence="3 4" id="KW-0964">Secreted</keyword>
<dbReference type="GO" id="GO:0048046">
    <property type="term" value="C:apoplast"/>
    <property type="evidence" value="ECO:0007669"/>
    <property type="project" value="UniProtKB-SubCell"/>
</dbReference>
<protein>
    <recommendedName>
        <fullName evidence="4">Dirigent protein</fullName>
    </recommendedName>
</protein>
<accession>A0A830C4J4</accession>
<feature type="signal peptide" evidence="4">
    <location>
        <begin position="1"/>
        <end position="20"/>
    </location>
</feature>
<dbReference type="Gene3D" id="2.40.480.10">
    <property type="entry name" value="Allene oxide cyclase-like"/>
    <property type="match status" value="1"/>
</dbReference>
<dbReference type="OrthoDB" id="1864232at2759"/>
<organism evidence="5 6">
    <name type="scientific">Phtheirospermum japonicum</name>
    <dbReference type="NCBI Taxonomy" id="374723"/>
    <lineage>
        <taxon>Eukaryota</taxon>
        <taxon>Viridiplantae</taxon>
        <taxon>Streptophyta</taxon>
        <taxon>Embryophyta</taxon>
        <taxon>Tracheophyta</taxon>
        <taxon>Spermatophyta</taxon>
        <taxon>Magnoliopsida</taxon>
        <taxon>eudicotyledons</taxon>
        <taxon>Gunneridae</taxon>
        <taxon>Pentapetalae</taxon>
        <taxon>asterids</taxon>
        <taxon>lamiids</taxon>
        <taxon>Lamiales</taxon>
        <taxon>Orobanchaceae</taxon>
        <taxon>Orobanchaceae incertae sedis</taxon>
        <taxon>Phtheirospermum</taxon>
    </lineage>
</organism>
<keyword evidence="4" id="KW-0732">Signal</keyword>
<dbReference type="Proteomes" id="UP000653305">
    <property type="component" value="Unassembled WGS sequence"/>
</dbReference>
<reference evidence="5" key="1">
    <citation type="submission" date="2020-07" db="EMBL/GenBank/DDBJ databases">
        <title>Ethylene signaling mediates host invasion by parasitic plants.</title>
        <authorList>
            <person name="Yoshida S."/>
        </authorList>
    </citation>
    <scope>NUCLEOTIDE SEQUENCE</scope>
    <source>
        <strain evidence="5">Okayama</strain>
    </source>
</reference>
<comment type="similarity">
    <text evidence="1 4">Belongs to the plant dirigent protein family.</text>
</comment>
<evidence type="ECO:0000256" key="3">
    <source>
        <dbReference type="ARBA" id="ARBA00022525"/>
    </source>
</evidence>
<keyword evidence="6" id="KW-1185">Reference proteome</keyword>
<comment type="caution">
    <text evidence="5">The sequence shown here is derived from an EMBL/GenBank/DDBJ whole genome shotgun (WGS) entry which is preliminary data.</text>
</comment>
<comment type="subunit">
    <text evidence="2 4">Homodimer.</text>
</comment>